<dbReference type="Proteomes" id="UP000694864">
    <property type="component" value="Chromosome 11"/>
</dbReference>
<reference evidence="1" key="1">
    <citation type="journal article" date="2014" name="Nat. Commun.">
        <title>The emerging biofuel crop Camelina sativa retains a highly undifferentiated hexaploid genome structure.</title>
        <authorList>
            <person name="Kagale S."/>
            <person name="Koh C."/>
            <person name="Nixon J."/>
            <person name="Bollina V."/>
            <person name="Clarke W.E."/>
            <person name="Tuteja R."/>
            <person name="Spillane C."/>
            <person name="Robinson S.J."/>
            <person name="Links M.G."/>
            <person name="Clarke C."/>
            <person name="Higgins E.E."/>
            <person name="Huebert T."/>
            <person name="Sharpe A.G."/>
            <person name="Parkin I.A."/>
        </authorList>
    </citation>
    <scope>NUCLEOTIDE SEQUENCE [LARGE SCALE GENOMIC DNA]</scope>
    <source>
        <strain evidence="1">cv. DH55</strain>
    </source>
</reference>
<dbReference type="GeneID" id="109127346"/>
<proteinExistence type="predicted"/>
<organism evidence="1 2">
    <name type="scientific">Camelina sativa</name>
    <name type="common">False flax</name>
    <name type="synonym">Myagrum sativum</name>
    <dbReference type="NCBI Taxonomy" id="90675"/>
    <lineage>
        <taxon>Eukaryota</taxon>
        <taxon>Viridiplantae</taxon>
        <taxon>Streptophyta</taxon>
        <taxon>Embryophyta</taxon>
        <taxon>Tracheophyta</taxon>
        <taxon>Spermatophyta</taxon>
        <taxon>Magnoliopsida</taxon>
        <taxon>eudicotyledons</taxon>
        <taxon>Gunneridae</taxon>
        <taxon>Pentapetalae</taxon>
        <taxon>rosids</taxon>
        <taxon>malvids</taxon>
        <taxon>Brassicales</taxon>
        <taxon>Brassicaceae</taxon>
        <taxon>Camelineae</taxon>
        <taxon>Camelina</taxon>
    </lineage>
</organism>
<evidence type="ECO:0000313" key="1">
    <source>
        <dbReference type="Proteomes" id="UP000694864"/>
    </source>
</evidence>
<name>A0ABM1QL57_CAMSA</name>
<reference evidence="2" key="2">
    <citation type="submission" date="2025-08" db="UniProtKB">
        <authorList>
            <consortium name="RefSeq"/>
        </authorList>
    </citation>
    <scope>IDENTIFICATION</scope>
    <source>
        <tissue evidence="2">Leaf</tissue>
    </source>
</reference>
<gene>
    <name evidence="2" type="primary">LOC109127346</name>
</gene>
<sequence length="193" mass="21735">MHDPRESHLKAFKRILRYIKGTICHDIHIYRSSVTGLVAYSDADWAGCPSTRCSTSGYCVFLGNNLISWSSKRQHTVSRSNSEAKYRGVANVVSEATWLHTLLLEMHIPLDRATIVYCDNVFAIYLSSNPVQHQWTKHVKIDIHFVREKVSLGHVGVLHVPSAQQFADVFTKGLSSPLFLTFRGSLSVRQPPA</sequence>
<dbReference type="InterPro" id="IPR043502">
    <property type="entry name" value="DNA/RNA_pol_sf"/>
</dbReference>
<keyword evidence="1" id="KW-1185">Reference proteome</keyword>
<evidence type="ECO:0000313" key="2">
    <source>
        <dbReference type="RefSeq" id="XP_019087495.1"/>
    </source>
</evidence>
<dbReference type="SUPFAM" id="SSF56672">
    <property type="entry name" value="DNA/RNA polymerases"/>
    <property type="match status" value="1"/>
</dbReference>
<protein>
    <submittedName>
        <fullName evidence="2">Uncharacterized protein LOC109127346</fullName>
    </submittedName>
</protein>
<dbReference type="CDD" id="cd09272">
    <property type="entry name" value="RNase_HI_RT_Ty1"/>
    <property type="match status" value="1"/>
</dbReference>
<dbReference type="PANTHER" id="PTHR11439:SF524">
    <property type="entry name" value="RNA-DIRECTED DNA POLYMERASE, PROTEIN KINASE RLK-PELLE-DLSV FAMILY"/>
    <property type="match status" value="1"/>
</dbReference>
<dbReference type="PANTHER" id="PTHR11439">
    <property type="entry name" value="GAG-POL-RELATED RETROTRANSPOSON"/>
    <property type="match status" value="1"/>
</dbReference>
<accession>A0ABM1QL57</accession>
<dbReference type="RefSeq" id="XP_019087495.1">
    <property type="nucleotide sequence ID" value="XM_019231950.1"/>
</dbReference>